<dbReference type="PRINTS" id="PR00039">
    <property type="entry name" value="HTHLYSR"/>
</dbReference>
<dbReference type="GO" id="GO:0003677">
    <property type="term" value="F:DNA binding"/>
    <property type="evidence" value="ECO:0007669"/>
    <property type="project" value="UniProtKB-KW"/>
</dbReference>
<dbReference type="Gene3D" id="1.10.10.10">
    <property type="entry name" value="Winged helix-like DNA-binding domain superfamily/Winged helix DNA-binding domain"/>
    <property type="match status" value="1"/>
</dbReference>
<keyword evidence="3" id="KW-0238">DNA-binding</keyword>
<dbReference type="KEGG" id="kim:G3T16_20395"/>
<dbReference type="Proteomes" id="UP000477680">
    <property type="component" value="Chromosome"/>
</dbReference>
<organism evidence="6 7">
    <name type="scientific">Kineobactrum salinum</name>
    <dbReference type="NCBI Taxonomy" id="2708301"/>
    <lineage>
        <taxon>Bacteria</taxon>
        <taxon>Pseudomonadati</taxon>
        <taxon>Pseudomonadota</taxon>
        <taxon>Gammaproteobacteria</taxon>
        <taxon>Cellvibrionales</taxon>
        <taxon>Halieaceae</taxon>
        <taxon>Kineobactrum</taxon>
    </lineage>
</organism>
<dbReference type="AlphaFoldDB" id="A0A6C0U5G0"/>
<evidence type="ECO:0000313" key="7">
    <source>
        <dbReference type="Proteomes" id="UP000477680"/>
    </source>
</evidence>
<comment type="similarity">
    <text evidence="1">Belongs to the LysR transcriptional regulatory family.</text>
</comment>
<keyword evidence="4" id="KW-0804">Transcription</keyword>
<dbReference type="Gene3D" id="3.40.190.290">
    <property type="match status" value="1"/>
</dbReference>
<dbReference type="InterPro" id="IPR005119">
    <property type="entry name" value="LysR_subst-bd"/>
</dbReference>
<dbReference type="Pfam" id="PF03466">
    <property type="entry name" value="LysR_substrate"/>
    <property type="match status" value="1"/>
</dbReference>
<gene>
    <name evidence="6" type="ORF">G3T16_20395</name>
</gene>
<dbReference type="InterPro" id="IPR036388">
    <property type="entry name" value="WH-like_DNA-bd_sf"/>
</dbReference>
<dbReference type="PANTHER" id="PTHR30419:SF8">
    <property type="entry name" value="NITROGEN ASSIMILATION TRANSCRIPTIONAL ACTIVATOR-RELATED"/>
    <property type="match status" value="1"/>
</dbReference>
<proteinExistence type="inferred from homology"/>
<dbReference type="InterPro" id="IPR050950">
    <property type="entry name" value="HTH-type_LysR_regulators"/>
</dbReference>
<name>A0A6C0U5G0_9GAMM</name>
<dbReference type="GO" id="GO:0003700">
    <property type="term" value="F:DNA-binding transcription factor activity"/>
    <property type="evidence" value="ECO:0007669"/>
    <property type="project" value="InterPro"/>
</dbReference>
<accession>A0A6C0U5G0</accession>
<dbReference type="PANTHER" id="PTHR30419">
    <property type="entry name" value="HTH-TYPE TRANSCRIPTIONAL REGULATOR YBHD"/>
    <property type="match status" value="1"/>
</dbReference>
<dbReference type="PROSITE" id="PS50931">
    <property type="entry name" value="HTH_LYSR"/>
    <property type="match status" value="1"/>
</dbReference>
<dbReference type="SUPFAM" id="SSF53850">
    <property type="entry name" value="Periplasmic binding protein-like II"/>
    <property type="match status" value="1"/>
</dbReference>
<dbReference type="InterPro" id="IPR000847">
    <property type="entry name" value="LysR_HTH_N"/>
</dbReference>
<evidence type="ECO:0000256" key="3">
    <source>
        <dbReference type="ARBA" id="ARBA00023125"/>
    </source>
</evidence>
<dbReference type="InterPro" id="IPR036390">
    <property type="entry name" value="WH_DNA-bd_sf"/>
</dbReference>
<evidence type="ECO:0000313" key="6">
    <source>
        <dbReference type="EMBL" id="QIB67400.1"/>
    </source>
</evidence>
<evidence type="ECO:0000259" key="5">
    <source>
        <dbReference type="PROSITE" id="PS50931"/>
    </source>
</evidence>
<dbReference type="EMBL" id="CP048711">
    <property type="protein sequence ID" value="QIB67400.1"/>
    <property type="molecule type" value="Genomic_DNA"/>
</dbReference>
<protein>
    <submittedName>
        <fullName evidence="6">LysR family transcriptional regulator</fullName>
    </submittedName>
</protein>
<evidence type="ECO:0000256" key="4">
    <source>
        <dbReference type="ARBA" id="ARBA00023163"/>
    </source>
</evidence>
<dbReference type="GO" id="GO:0005829">
    <property type="term" value="C:cytosol"/>
    <property type="evidence" value="ECO:0007669"/>
    <property type="project" value="TreeGrafter"/>
</dbReference>
<keyword evidence="2" id="KW-0805">Transcription regulation</keyword>
<reference evidence="6 7" key="1">
    <citation type="submission" date="2020-02" db="EMBL/GenBank/DDBJ databases">
        <title>Genome sequencing for Kineobactrum sp. M2.</title>
        <authorList>
            <person name="Park S.-J."/>
        </authorList>
    </citation>
    <scope>NUCLEOTIDE SEQUENCE [LARGE SCALE GENOMIC DNA]</scope>
    <source>
        <strain evidence="6 7">M2</strain>
    </source>
</reference>
<evidence type="ECO:0000256" key="1">
    <source>
        <dbReference type="ARBA" id="ARBA00009437"/>
    </source>
</evidence>
<sequence>MLDPRFNHAVAVAHAGSFTEAANQIGLTQSAITKSIADLERELGYSIFHRTARGVVMTEQGAEFIERVKRLLDDVRELFDRGAGPKDPFAKPLRIGVCPASLEWLLAAPLAALLARHPSIKLDVAGGSFERISQLLRNGGVDVAVGFEEAFSEIGGLKREPIAALRTVLFVRKGHPILCRKKITGAILAAYDFVLPSFSRPFAVVIQALFEEHGLPWQQHVHTIDSFSIVKRVVAASDVIGVTTVEYAKSKAFSTIYEQVPGNLLFIQGPMCCAIRTRWEVSPPVREFLYMIKKALPAELAS</sequence>
<dbReference type="Pfam" id="PF00126">
    <property type="entry name" value="HTH_1"/>
    <property type="match status" value="1"/>
</dbReference>
<feature type="domain" description="HTH lysR-type" evidence="5">
    <location>
        <begin position="10"/>
        <end position="58"/>
    </location>
</feature>
<evidence type="ECO:0000256" key="2">
    <source>
        <dbReference type="ARBA" id="ARBA00023015"/>
    </source>
</evidence>
<dbReference type="SUPFAM" id="SSF46785">
    <property type="entry name" value="Winged helix' DNA-binding domain"/>
    <property type="match status" value="1"/>
</dbReference>
<dbReference type="RefSeq" id="WP_163496827.1">
    <property type="nucleotide sequence ID" value="NZ_CP048711.1"/>
</dbReference>
<keyword evidence="7" id="KW-1185">Reference proteome</keyword>
<dbReference type="FunFam" id="1.10.10.10:FF:000001">
    <property type="entry name" value="LysR family transcriptional regulator"/>
    <property type="match status" value="1"/>
</dbReference>